<dbReference type="OrthoDB" id="362821at2"/>
<dbReference type="InterPro" id="IPR041916">
    <property type="entry name" value="Anti_sigma_zinc_sf"/>
</dbReference>
<keyword evidence="3" id="KW-1185">Reference proteome</keyword>
<keyword evidence="1" id="KW-1133">Transmembrane helix</keyword>
<accession>F4LNQ3</accession>
<evidence type="ECO:0000313" key="3">
    <source>
        <dbReference type="Proteomes" id="UP000006546"/>
    </source>
</evidence>
<evidence type="ECO:0008006" key="4">
    <source>
        <dbReference type="Google" id="ProtNLM"/>
    </source>
</evidence>
<keyword evidence="1" id="KW-0812">Transmembrane</keyword>
<reference evidence="3" key="1">
    <citation type="submission" date="2011-04" db="EMBL/GenBank/DDBJ databases">
        <title>The complete genome of Treponema brennaborense DSM 12168.</title>
        <authorList>
            <person name="Lucas S."/>
            <person name="Han J."/>
            <person name="Lapidus A."/>
            <person name="Bruce D."/>
            <person name="Goodwin L."/>
            <person name="Pitluck S."/>
            <person name="Peters L."/>
            <person name="Kyrpides N."/>
            <person name="Mavromatis K."/>
            <person name="Ivanova N."/>
            <person name="Mikhailova N."/>
            <person name="Pagani I."/>
            <person name="Teshima H."/>
            <person name="Detter J.C."/>
            <person name="Tapia R."/>
            <person name="Han C."/>
            <person name="Land M."/>
            <person name="Hauser L."/>
            <person name="Markowitz V."/>
            <person name="Cheng J.-F."/>
            <person name="Hugenholtz P."/>
            <person name="Woyke T."/>
            <person name="Wu D."/>
            <person name="Gronow S."/>
            <person name="Wellnitz S."/>
            <person name="Brambilla E."/>
            <person name="Klenk H.-P."/>
            <person name="Eisen J.A."/>
        </authorList>
    </citation>
    <scope>NUCLEOTIDE SEQUENCE [LARGE SCALE GENOMIC DNA]</scope>
    <source>
        <strain evidence="3">DSM 12168 / CIP 105900 / DD5/3</strain>
    </source>
</reference>
<dbReference type="KEGG" id="tbe:Trebr_1464"/>
<dbReference type="eggNOG" id="COG5662">
    <property type="taxonomic scope" value="Bacteria"/>
</dbReference>
<keyword evidence="1" id="KW-0472">Membrane</keyword>
<proteinExistence type="predicted"/>
<evidence type="ECO:0000313" key="2">
    <source>
        <dbReference type="EMBL" id="AEE16888.1"/>
    </source>
</evidence>
<gene>
    <name evidence="2" type="ordered locus">Trebr_1464</name>
</gene>
<dbReference type="STRING" id="906968.Trebr_1464"/>
<dbReference type="EMBL" id="CP002696">
    <property type="protein sequence ID" value="AEE16888.1"/>
    <property type="molecule type" value="Genomic_DNA"/>
</dbReference>
<feature type="transmembrane region" description="Helical" evidence="1">
    <location>
        <begin position="91"/>
        <end position="112"/>
    </location>
</feature>
<dbReference type="RefSeq" id="WP_013758593.1">
    <property type="nucleotide sequence ID" value="NC_015500.1"/>
</dbReference>
<dbReference type="Gene3D" id="1.10.10.1320">
    <property type="entry name" value="Anti-sigma factor, zinc-finger domain"/>
    <property type="match status" value="1"/>
</dbReference>
<name>F4LNQ3_TREBD</name>
<protein>
    <recommendedName>
        <fullName evidence="4">Zinc-finger domain-containing protein</fullName>
    </recommendedName>
</protein>
<dbReference type="HOGENOM" id="CLU_1260988_0_0_12"/>
<evidence type="ECO:0000256" key="1">
    <source>
        <dbReference type="SAM" id="Phobius"/>
    </source>
</evidence>
<dbReference type="AlphaFoldDB" id="F4LNQ3"/>
<organism evidence="2 3">
    <name type="scientific">Treponema brennaborense (strain DSM 12168 / CIP 105900 / DD5/3)</name>
    <dbReference type="NCBI Taxonomy" id="906968"/>
    <lineage>
        <taxon>Bacteria</taxon>
        <taxon>Pseudomonadati</taxon>
        <taxon>Spirochaetota</taxon>
        <taxon>Spirochaetia</taxon>
        <taxon>Spirochaetales</taxon>
        <taxon>Treponemataceae</taxon>
        <taxon>Treponema</taxon>
    </lineage>
</organism>
<sequence length="239" mass="25558">MSTCPEKDIHSIYLDNELPQTYVPEYETHIASCTQCRAELLKLKQLSALLKDDAGRISFPAEELDGGFVRLQTKLRFSGTLKKLRAPAPSAFRWALPAAAVFAFALIVPISIRQGVSGNQGSQTSVPISIQASALGSGLATPAVSGFLPGNLIHQVQNTGASSGNYIRSTLPSLTSGTAGSNSYSTDNMFATVDIFRPEFETGNRISVKITLSNLGELPISTEFTVPAWDSAEHLPGNE</sequence>
<dbReference type="Proteomes" id="UP000006546">
    <property type="component" value="Chromosome"/>
</dbReference>